<keyword evidence="4 10" id="KW-0812">Transmembrane</keyword>
<proteinExistence type="evidence at transcript level"/>
<evidence type="ECO:0000256" key="10">
    <source>
        <dbReference type="RuleBase" id="RU351113"/>
    </source>
</evidence>
<keyword evidence="2" id="KW-1003">Cell membrane</keyword>
<dbReference type="PANTHER" id="PTHR21137:SF35">
    <property type="entry name" value="ODORANT RECEPTOR 19A-RELATED"/>
    <property type="match status" value="1"/>
</dbReference>
<keyword evidence="9 10" id="KW-0807">Transducer</keyword>
<reference evidence="11" key="1">
    <citation type="submission" date="2020-12" db="EMBL/GenBank/DDBJ databases">
        <authorList>
            <person name="Wen X."/>
        </authorList>
    </citation>
    <scope>NUCLEOTIDE SEQUENCE</scope>
</reference>
<keyword evidence="5 10" id="KW-0552">Olfaction</keyword>
<evidence type="ECO:0000256" key="4">
    <source>
        <dbReference type="ARBA" id="ARBA00022692"/>
    </source>
</evidence>
<comment type="similarity">
    <text evidence="10">Belongs to the insect chemoreceptor superfamily. Heteromeric odorant receptor channel (TC 1.A.69) family.</text>
</comment>
<dbReference type="GO" id="GO:0005549">
    <property type="term" value="F:odorant binding"/>
    <property type="evidence" value="ECO:0007669"/>
    <property type="project" value="InterPro"/>
</dbReference>
<evidence type="ECO:0000256" key="1">
    <source>
        <dbReference type="ARBA" id="ARBA00004651"/>
    </source>
</evidence>
<name>A0A8F4RSL8_EUCBR</name>
<feature type="transmembrane region" description="Helical" evidence="10">
    <location>
        <begin position="130"/>
        <end position="151"/>
    </location>
</feature>
<dbReference type="AlphaFoldDB" id="A0A8F4RSL8"/>
<comment type="subcellular location">
    <subcellularLocation>
        <location evidence="1 10">Cell membrane</location>
        <topology evidence="1 10">Multi-pass membrane protein</topology>
    </subcellularLocation>
</comment>
<feature type="transmembrane region" description="Helical" evidence="10">
    <location>
        <begin position="38"/>
        <end position="60"/>
    </location>
</feature>
<keyword evidence="8 10" id="KW-0675">Receptor</keyword>
<evidence type="ECO:0000256" key="6">
    <source>
        <dbReference type="ARBA" id="ARBA00022989"/>
    </source>
</evidence>
<evidence type="ECO:0000256" key="3">
    <source>
        <dbReference type="ARBA" id="ARBA00022606"/>
    </source>
</evidence>
<protein>
    <recommendedName>
        <fullName evidence="10">Odorant receptor</fullName>
    </recommendedName>
</protein>
<evidence type="ECO:0000256" key="8">
    <source>
        <dbReference type="ARBA" id="ARBA00023170"/>
    </source>
</evidence>
<dbReference type="GO" id="GO:0007165">
    <property type="term" value="P:signal transduction"/>
    <property type="evidence" value="ECO:0007669"/>
    <property type="project" value="UniProtKB-KW"/>
</dbReference>
<dbReference type="InterPro" id="IPR004117">
    <property type="entry name" value="7tm6_olfct_rcpt"/>
</dbReference>
<dbReference type="GO" id="GO:0005886">
    <property type="term" value="C:plasma membrane"/>
    <property type="evidence" value="ECO:0007669"/>
    <property type="project" value="UniProtKB-SubCell"/>
</dbReference>
<keyword evidence="3 10" id="KW-0716">Sensory transduction</keyword>
<dbReference type="GO" id="GO:0004984">
    <property type="term" value="F:olfactory receptor activity"/>
    <property type="evidence" value="ECO:0007669"/>
    <property type="project" value="InterPro"/>
</dbReference>
<feature type="transmembrane region" description="Helical" evidence="10">
    <location>
        <begin position="72"/>
        <end position="89"/>
    </location>
</feature>
<dbReference type="PANTHER" id="PTHR21137">
    <property type="entry name" value="ODORANT RECEPTOR"/>
    <property type="match status" value="1"/>
</dbReference>
<evidence type="ECO:0000256" key="5">
    <source>
        <dbReference type="ARBA" id="ARBA00022725"/>
    </source>
</evidence>
<organism evidence="11">
    <name type="scientific">Eucryptorrhynchus brandti</name>
    <name type="common">Snout weevil</name>
    <dbReference type="NCBI Taxonomy" id="436910"/>
    <lineage>
        <taxon>Eukaryota</taxon>
        <taxon>Metazoa</taxon>
        <taxon>Ecdysozoa</taxon>
        <taxon>Arthropoda</taxon>
        <taxon>Hexapoda</taxon>
        <taxon>Insecta</taxon>
        <taxon>Pterygota</taxon>
        <taxon>Neoptera</taxon>
        <taxon>Endopterygota</taxon>
        <taxon>Coleoptera</taxon>
        <taxon>Polyphaga</taxon>
        <taxon>Cucujiformia</taxon>
        <taxon>Curculionidae</taxon>
        <taxon>Cryptorhynchinae</taxon>
        <taxon>Eucryptorrhynchus</taxon>
    </lineage>
</organism>
<dbReference type="EMBL" id="MW419378">
    <property type="protein sequence ID" value="QXE93239.1"/>
    <property type="molecule type" value="mRNA"/>
</dbReference>
<sequence length="399" mass="46638">MAGEKRLFKLVRFMLIISGLWPLEIPNISKCKQILYEIYYVVAHMIYLTSPIAFGGALISDYGTKEAQALEDFSRMVFVILIIFKLKIIRSTKMKNMINMVTSEEMNIIKSKDRIIRNIYQFHVNYCTKMVFCIVVFLYAAGLINMFNGFLELYKWDKAMEFTNKTTIKPHIIPFWFPFDEEKHYILAVTYQIVHIYQTLAINGAVQALINSVMVFLRANLKILQHRIRNFDEFDIDDVHVINHANYAEKNLSEIVLRHQKLIHWVKDLNESFRNILLLEYSVTSLQLATTLVQIIELVHIPFNGTFFLHCFLQLFGIAWNANEILLESSNGLLEALYESNWYNHKKKISFTIYFMMMRCQKPLEMRIGPLGTMDLNAAVSRAKFAYTCLSVLQVTTKQ</sequence>
<comment type="caution">
    <text evidence="10">Lacks conserved residue(s) required for the propagation of feature annotation.</text>
</comment>
<keyword evidence="7 10" id="KW-0472">Membrane</keyword>
<dbReference type="Pfam" id="PF02949">
    <property type="entry name" value="7tm_6"/>
    <property type="match status" value="1"/>
</dbReference>
<accession>A0A8F4RSL8</accession>
<keyword evidence="6 10" id="KW-1133">Transmembrane helix</keyword>
<evidence type="ECO:0000313" key="11">
    <source>
        <dbReference type="EMBL" id="QXE93239.1"/>
    </source>
</evidence>
<evidence type="ECO:0000256" key="2">
    <source>
        <dbReference type="ARBA" id="ARBA00022475"/>
    </source>
</evidence>
<evidence type="ECO:0000256" key="9">
    <source>
        <dbReference type="ARBA" id="ARBA00023224"/>
    </source>
</evidence>
<evidence type="ECO:0000256" key="7">
    <source>
        <dbReference type="ARBA" id="ARBA00023136"/>
    </source>
</evidence>